<evidence type="ECO:0000313" key="2">
    <source>
        <dbReference type="EMBL" id="GBP96346.1"/>
    </source>
</evidence>
<evidence type="ECO:0000256" key="1">
    <source>
        <dbReference type="SAM" id="MobiDB-lite"/>
    </source>
</evidence>
<protein>
    <submittedName>
        <fullName evidence="2">Uncharacterized protein</fullName>
    </submittedName>
</protein>
<reference evidence="2 3" key="1">
    <citation type="journal article" date="2019" name="Commun. Biol.">
        <title>The bagworm genome reveals a unique fibroin gene that provides high tensile strength.</title>
        <authorList>
            <person name="Kono N."/>
            <person name="Nakamura H."/>
            <person name="Ohtoshi R."/>
            <person name="Tomita M."/>
            <person name="Numata K."/>
            <person name="Arakawa K."/>
        </authorList>
    </citation>
    <scope>NUCLEOTIDE SEQUENCE [LARGE SCALE GENOMIC DNA]</scope>
</reference>
<sequence length="133" mass="15313">MENAHSTSRLDTFCTAFQAETLSPQRIQAISRYSIYSSTRNLRYRILDKLARDAIDQRYIHSEKAFLPLLQNERNSYFLAINLTDDSISRTAKLRPQWYLLHEKETRTAPATRVRRGRDGGAAARRAPAGDQL</sequence>
<feature type="compositionally biased region" description="Low complexity" evidence="1">
    <location>
        <begin position="121"/>
        <end position="133"/>
    </location>
</feature>
<feature type="region of interest" description="Disordered" evidence="1">
    <location>
        <begin position="108"/>
        <end position="133"/>
    </location>
</feature>
<dbReference type="AlphaFoldDB" id="A0A4C2A6N8"/>
<keyword evidence="3" id="KW-1185">Reference proteome</keyword>
<evidence type="ECO:0000313" key="3">
    <source>
        <dbReference type="Proteomes" id="UP000299102"/>
    </source>
</evidence>
<dbReference type="Proteomes" id="UP000299102">
    <property type="component" value="Unassembled WGS sequence"/>
</dbReference>
<dbReference type="EMBL" id="BGZK01002771">
    <property type="protein sequence ID" value="GBP96346.1"/>
    <property type="molecule type" value="Genomic_DNA"/>
</dbReference>
<name>A0A4C2A6N8_EUMVA</name>
<comment type="caution">
    <text evidence="2">The sequence shown here is derived from an EMBL/GenBank/DDBJ whole genome shotgun (WGS) entry which is preliminary data.</text>
</comment>
<proteinExistence type="predicted"/>
<organism evidence="2 3">
    <name type="scientific">Eumeta variegata</name>
    <name type="common">Bagworm moth</name>
    <name type="synonym">Eumeta japonica</name>
    <dbReference type="NCBI Taxonomy" id="151549"/>
    <lineage>
        <taxon>Eukaryota</taxon>
        <taxon>Metazoa</taxon>
        <taxon>Ecdysozoa</taxon>
        <taxon>Arthropoda</taxon>
        <taxon>Hexapoda</taxon>
        <taxon>Insecta</taxon>
        <taxon>Pterygota</taxon>
        <taxon>Neoptera</taxon>
        <taxon>Endopterygota</taxon>
        <taxon>Lepidoptera</taxon>
        <taxon>Glossata</taxon>
        <taxon>Ditrysia</taxon>
        <taxon>Tineoidea</taxon>
        <taxon>Psychidae</taxon>
        <taxon>Oiketicinae</taxon>
        <taxon>Eumeta</taxon>
    </lineage>
</organism>
<accession>A0A4C2A6N8</accession>
<gene>
    <name evidence="2" type="ORF">EVAR_44928_1</name>
</gene>